<organism evidence="2 3">
    <name type="scientific">Rhizobium rhizoryzae</name>
    <dbReference type="NCBI Taxonomy" id="451876"/>
    <lineage>
        <taxon>Bacteria</taxon>
        <taxon>Pseudomonadati</taxon>
        <taxon>Pseudomonadota</taxon>
        <taxon>Alphaproteobacteria</taxon>
        <taxon>Hyphomicrobiales</taxon>
        <taxon>Rhizobiaceae</taxon>
        <taxon>Rhizobium/Agrobacterium group</taxon>
        <taxon>Rhizobium</taxon>
    </lineage>
</organism>
<keyword evidence="1" id="KW-0812">Transmembrane</keyword>
<protein>
    <recommendedName>
        <fullName evidence="4">DUF3429 domain-containing protein</fullName>
    </recommendedName>
</protein>
<evidence type="ECO:0000256" key="1">
    <source>
        <dbReference type="SAM" id="Phobius"/>
    </source>
</evidence>
<dbReference type="AlphaFoldDB" id="A0A7W6LBV8"/>
<keyword evidence="1" id="KW-1133">Transmembrane helix</keyword>
<evidence type="ECO:0000313" key="3">
    <source>
        <dbReference type="Proteomes" id="UP000519897"/>
    </source>
</evidence>
<dbReference type="RefSeq" id="WP_165135040.1">
    <property type="nucleotide sequence ID" value="NZ_CP049250.1"/>
</dbReference>
<evidence type="ECO:0008006" key="4">
    <source>
        <dbReference type="Google" id="ProtNLM"/>
    </source>
</evidence>
<comment type="caution">
    <text evidence="2">The sequence shown here is derived from an EMBL/GenBank/DDBJ whole genome shotgun (WGS) entry which is preliminary data.</text>
</comment>
<name>A0A7W6LBV8_9HYPH</name>
<feature type="transmembrane region" description="Helical" evidence="1">
    <location>
        <begin position="9"/>
        <end position="27"/>
    </location>
</feature>
<sequence>MSTKRLTQSLTFSGALPFYLLLIPGFIAPDIRFHAFLTYGAIIASFMAGTLWGLTQRDRDPPVLPIVASNILALATWTSLLIPSQLVAIGLQLMIFVGLLEVDRRIDAEGREAPWYFAMRMRITAAVAIAYVIQIIVLVNLWSI</sequence>
<keyword evidence="3" id="KW-1185">Reference proteome</keyword>
<reference evidence="2 3" key="1">
    <citation type="submission" date="2020-08" db="EMBL/GenBank/DDBJ databases">
        <title>Genomic Encyclopedia of Type Strains, Phase IV (KMG-IV): sequencing the most valuable type-strain genomes for metagenomic binning, comparative biology and taxonomic classification.</title>
        <authorList>
            <person name="Goeker M."/>
        </authorList>
    </citation>
    <scope>NUCLEOTIDE SEQUENCE [LARGE SCALE GENOMIC DNA]</scope>
    <source>
        <strain evidence="2 3">DSM 29514</strain>
    </source>
</reference>
<dbReference type="Pfam" id="PF11911">
    <property type="entry name" value="DUF3429"/>
    <property type="match status" value="1"/>
</dbReference>
<gene>
    <name evidence="2" type="ORF">GGQ72_000040</name>
</gene>
<dbReference type="EMBL" id="JACIEC010000001">
    <property type="protein sequence ID" value="MBB4141541.1"/>
    <property type="molecule type" value="Genomic_DNA"/>
</dbReference>
<proteinExistence type="predicted"/>
<evidence type="ECO:0000313" key="2">
    <source>
        <dbReference type="EMBL" id="MBB4141541.1"/>
    </source>
</evidence>
<feature type="transmembrane region" description="Helical" evidence="1">
    <location>
        <begin position="62"/>
        <end position="80"/>
    </location>
</feature>
<dbReference type="Proteomes" id="UP000519897">
    <property type="component" value="Unassembled WGS sequence"/>
</dbReference>
<feature type="transmembrane region" description="Helical" evidence="1">
    <location>
        <begin position="33"/>
        <end position="55"/>
    </location>
</feature>
<feature type="transmembrane region" description="Helical" evidence="1">
    <location>
        <begin position="123"/>
        <end position="142"/>
    </location>
</feature>
<keyword evidence="1" id="KW-0472">Membrane</keyword>
<accession>A0A7W6LBV8</accession>
<dbReference type="InterPro" id="IPR021836">
    <property type="entry name" value="DUF3429"/>
</dbReference>